<feature type="compositionally biased region" description="Low complexity" evidence="1">
    <location>
        <begin position="234"/>
        <end position="252"/>
    </location>
</feature>
<organism evidence="2 3">
    <name type="scientific">Hibiscus sabdariffa</name>
    <name type="common">roselle</name>
    <dbReference type="NCBI Taxonomy" id="183260"/>
    <lineage>
        <taxon>Eukaryota</taxon>
        <taxon>Viridiplantae</taxon>
        <taxon>Streptophyta</taxon>
        <taxon>Embryophyta</taxon>
        <taxon>Tracheophyta</taxon>
        <taxon>Spermatophyta</taxon>
        <taxon>Magnoliopsida</taxon>
        <taxon>eudicotyledons</taxon>
        <taxon>Gunneridae</taxon>
        <taxon>Pentapetalae</taxon>
        <taxon>rosids</taxon>
        <taxon>malvids</taxon>
        <taxon>Malvales</taxon>
        <taxon>Malvaceae</taxon>
        <taxon>Malvoideae</taxon>
        <taxon>Hibiscus</taxon>
    </lineage>
</organism>
<accession>A0ABR2FHE6</accession>
<reference evidence="2 3" key="1">
    <citation type="journal article" date="2024" name="G3 (Bethesda)">
        <title>Genome assembly of Hibiscus sabdariffa L. provides insights into metabolisms of medicinal natural products.</title>
        <authorList>
            <person name="Kim T."/>
        </authorList>
    </citation>
    <scope>NUCLEOTIDE SEQUENCE [LARGE SCALE GENOMIC DNA]</scope>
    <source>
        <strain evidence="2">TK-2024</strain>
        <tissue evidence="2">Old leaves</tissue>
    </source>
</reference>
<feature type="compositionally biased region" description="Basic and acidic residues" evidence="1">
    <location>
        <begin position="208"/>
        <end position="219"/>
    </location>
</feature>
<evidence type="ECO:0000313" key="2">
    <source>
        <dbReference type="EMBL" id="KAK8580206.1"/>
    </source>
</evidence>
<evidence type="ECO:0000313" key="3">
    <source>
        <dbReference type="Proteomes" id="UP001472677"/>
    </source>
</evidence>
<protein>
    <submittedName>
        <fullName evidence="2">Uncharacterized protein</fullName>
    </submittedName>
</protein>
<keyword evidence="3" id="KW-1185">Reference proteome</keyword>
<evidence type="ECO:0000256" key="1">
    <source>
        <dbReference type="SAM" id="MobiDB-lite"/>
    </source>
</evidence>
<dbReference type="PANTHER" id="PTHR34193:SF1">
    <property type="entry name" value="EXPRESSED PROTEIN"/>
    <property type="match status" value="1"/>
</dbReference>
<name>A0ABR2FHE6_9ROSI</name>
<comment type="caution">
    <text evidence="2">The sequence shown here is derived from an EMBL/GenBank/DDBJ whole genome shotgun (WGS) entry which is preliminary data.</text>
</comment>
<dbReference type="EMBL" id="JBBPBM010000006">
    <property type="protein sequence ID" value="KAK8580206.1"/>
    <property type="molecule type" value="Genomic_DNA"/>
</dbReference>
<feature type="region of interest" description="Disordered" evidence="1">
    <location>
        <begin position="181"/>
        <end position="260"/>
    </location>
</feature>
<gene>
    <name evidence="2" type="ORF">V6N12_070490</name>
</gene>
<dbReference type="Proteomes" id="UP001472677">
    <property type="component" value="Unassembled WGS sequence"/>
</dbReference>
<feature type="compositionally biased region" description="Polar residues" evidence="1">
    <location>
        <begin position="189"/>
        <end position="199"/>
    </location>
</feature>
<feature type="region of interest" description="Disordered" evidence="1">
    <location>
        <begin position="48"/>
        <end position="67"/>
    </location>
</feature>
<dbReference type="PANTHER" id="PTHR34193">
    <property type="entry name" value="OS11G0199801 PROTEIN"/>
    <property type="match status" value="1"/>
</dbReference>
<proteinExistence type="predicted"/>
<sequence length="278" mass="30656">MFDPATKLPQSDFILSKHMRKKYDSRVQKTAQNYRTWNTLGADEASVMEDDSGLSTPPLWGTNLSPSPPRGKNINYRCLSPSSKAQAIARGQRELMEMVSRMPESCFELTLKDLVEHRDVAVEPKEESCAEGRGALDEDAYCKDKEKKKKQKPQVNRTGSIDSGGFLLKMAFPFSFVSKSKNKKEMKRNGSNVNYNSKVSPKPAVSDESGKSIDKEWWKKRSGSSESGSGGGSNINSGSTKSSRSSSSSCGSVRNTSRRHTGNGCLAFIFNRKSKASL</sequence>